<dbReference type="OrthoDB" id="7917939at2759"/>
<dbReference type="GO" id="GO:0005737">
    <property type="term" value="C:cytoplasm"/>
    <property type="evidence" value="ECO:0007669"/>
    <property type="project" value="TreeGrafter"/>
</dbReference>
<proteinExistence type="inferred from homology"/>
<dbReference type="InterPro" id="IPR008166">
    <property type="entry name" value="Glyco_transf_92"/>
</dbReference>
<evidence type="ECO:0000256" key="5">
    <source>
        <dbReference type="ARBA" id="ARBA00022692"/>
    </source>
</evidence>
<evidence type="ECO:0000256" key="2">
    <source>
        <dbReference type="ARBA" id="ARBA00007647"/>
    </source>
</evidence>
<evidence type="ECO:0000256" key="3">
    <source>
        <dbReference type="ARBA" id="ARBA00022676"/>
    </source>
</evidence>
<dbReference type="PANTHER" id="PTHR21461">
    <property type="entry name" value="GLYCOSYLTRANSFERASE FAMILY 92 PROTEIN"/>
    <property type="match status" value="1"/>
</dbReference>
<keyword evidence="6 8" id="KW-1133">Transmembrane helix</keyword>
<comment type="subcellular location">
    <subcellularLocation>
        <location evidence="1">Membrane</location>
        <topology evidence="1">Single-pass membrane protein</topology>
    </subcellularLocation>
</comment>
<dbReference type="PANTHER" id="PTHR21461:SF69">
    <property type="entry name" value="GLYCOSYLTRANSFERASE FAMILY 92 PROTEIN"/>
    <property type="match status" value="1"/>
</dbReference>
<organism evidence="9 10">
    <name type="scientific">Rhynchophorus ferrugineus</name>
    <name type="common">Red palm weevil</name>
    <name type="synonym">Curculio ferrugineus</name>
    <dbReference type="NCBI Taxonomy" id="354439"/>
    <lineage>
        <taxon>Eukaryota</taxon>
        <taxon>Metazoa</taxon>
        <taxon>Ecdysozoa</taxon>
        <taxon>Arthropoda</taxon>
        <taxon>Hexapoda</taxon>
        <taxon>Insecta</taxon>
        <taxon>Pterygota</taxon>
        <taxon>Neoptera</taxon>
        <taxon>Endopterygota</taxon>
        <taxon>Coleoptera</taxon>
        <taxon>Polyphaga</taxon>
        <taxon>Cucujiformia</taxon>
        <taxon>Curculionidae</taxon>
        <taxon>Dryophthorinae</taxon>
        <taxon>Rhynchophorus</taxon>
    </lineage>
</organism>
<keyword evidence="5 8" id="KW-0812">Transmembrane</keyword>
<dbReference type="EMBL" id="JAACXV010000191">
    <property type="protein sequence ID" value="KAF7282086.1"/>
    <property type="molecule type" value="Genomic_DNA"/>
</dbReference>
<dbReference type="EC" id="2.4.1.-" evidence="8"/>
<keyword evidence="10" id="KW-1185">Reference proteome</keyword>
<keyword evidence="7 8" id="KW-0472">Membrane</keyword>
<dbReference type="GO" id="GO:0016757">
    <property type="term" value="F:glycosyltransferase activity"/>
    <property type="evidence" value="ECO:0007669"/>
    <property type="project" value="UniProtKB-UniRule"/>
</dbReference>
<evidence type="ECO:0000256" key="1">
    <source>
        <dbReference type="ARBA" id="ARBA00004167"/>
    </source>
</evidence>
<comment type="caution">
    <text evidence="9">The sequence shown here is derived from an EMBL/GenBank/DDBJ whole genome shotgun (WGS) entry which is preliminary data.</text>
</comment>
<evidence type="ECO:0000256" key="8">
    <source>
        <dbReference type="RuleBase" id="RU366017"/>
    </source>
</evidence>
<protein>
    <recommendedName>
        <fullName evidence="8">Glycosyltransferase family 92 protein</fullName>
        <ecNumber evidence="8">2.4.1.-</ecNumber>
    </recommendedName>
</protein>
<comment type="similarity">
    <text evidence="2 8">Belongs to the glycosyltransferase 92 family.</text>
</comment>
<evidence type="ECO:0000313" key="10">
    <source>
        <dbReference type="Proteomes" id="UP000625711"/>
    </source>
</evidence>
<reference evidence="9" key="1">
    <citation type="submission" date="2020-08" db="EMBL/GenBank/DDBJ databases">
        <title>Genome sequencing and assembly of the red palm weevil Rhynchophorus ferrugineus.</title>
        <authorList>
            <person name="Dias G.B."/>
            <person name="Bergman C.M."/>
            <person name="Manee M."/>
        </authorList>
    </citation>
    <scope>NUCLEOTIDE SEQUENCE</scope>
    <source>
        <strain evidence="9">AA-2017</strain>
        <tissue evidence="9">Whole larva</tissue>
    </source>
</reference>
<gene>
    <name evidence="9" type="ORF">GWI33_003270</name>
</gene>
<dbReference type="AlphaFoldDB" id="A0A834MF51"/>
<dbReference type="Pfam" id="PF01697">
    <property type="entry name" value="Glyco_transf_92"/>
    <property type="match status" value="1"/>
</dbReference>
<dbReference type="GO" id="GO:0016020">
    <property type="term" value="C:membrane"/>
    <property type="evidence" value="ECO:0007669"/>
    <property type="project" value="UniProtKB-SubCell"/>
</dbReference>
<evidence type="ECO:0000256" key="4">
    <source>
        <dbReference type="ARBA" id="ARBA00022679"/>
    </source>
</evidence>
<evidence type="ECO:0000256" key="7">
    <source>
        <dbReference type="ARBA" id="ARBA00023136"/>
    </source>
</evidence>
<dbReference type="Proteomes" id="UP000625711">
    <property type="component" value="Unassembled WGS sequence"/>
</dbReference>
<accession>A0A834MF51</accession>
<evidence type="ECO:0000256" key="6">
    <source>
        <dbReference type="ARBA" id="ARBA00022989"/>
    </source>
</evidence>
<keyword evidence="3 8" id="KW-0328">Glycosyltransferase</keyword>
<keyword evidence="4 8" id="KW-0808">Transferase</keyword>
<name>A0A834MF51_RHYFE</name>
<sequence length="463" mass="55099">MIVHTYWTFLLLLSLFVFVYYNVSTSVFWNASIKEEISPTGITVTKIVAYSLKKTLELDGEIYNCNKTNFDNIEDRSIQFDDQGWKRIENSDVYVLSVNLDNRLKPYTYIRIISVIKGSWNQTVYCQIITTDGQVQVIKSTVTPIWFDEWDMDDNNIYYNPTLISCRLPIFKKISKVFLSTKPCQMPMQYHKLNEPDSTQRNFTVCIKPLLFKDDIFKYLIQWFEINKILGADHFYIFYEKAHMYTEKLLKWYASSEPDMFDLKTLPLLDNAEETFNKFTWQRRRYEIVAYNECFYKNLNSKYVVPLDVDEVIVPKTADTWFELVRHLDVFSSLMVRNVYFFVKNGSKSDKSIFFRYLYRTEKVSAIGENSKSFISTKNALTIFNHYSLHSLKPGRKEYFLPFKDVQLNHYKESCDTVIFPECLNYLSSQRICDRSIFKYRSKVEQNYLSILNKIMYNFNKTV</sequence>
<evidence type="ECO:0000313" key="9">
    <source>
        <dbReference type="EMBL" id="KAF7282086.1"/>
    </source>
</evidence>
<feature type="transmembrane region" description="Helical" evidence="8">
    <location>
        <begin position="6"/>
        <end position="23"/>
    </location>
</feature>